<dbReference type="Pfam" id="PF00722">
    <property type="entry name" value="Glyco_hydro_16"/>
    <property type="match status" value="1"/>
</dbReference>
<evidence type="ECO:0000256" key="7">
    <source>
        <dbReference type="ARBA" id="ARBA00022729"/>
    </source>
</evidence>
<dbReference type="GO" id="GO:0098552">
    <property type="term" value="C:side of membrane"/>
    <property type="evidence" value="ECO:0007669"/>
    <property type="project" value="UniProtKB-KW"/>
</dbReference>
<dbReference type="EC" id="3.2.-.-" evidence="15"/>
<evidence type="ECO:0000256" key="5">
    <source>
        <dbReference type="ARBA" id="ARBA00022676"/>
    </source>
</evidence>
<dbReference type="InterPro" id="IPR000757">
    <property type="entry name" value="Beta-glucanase-like"/>
</dbReference>
<keyword evidence="9 15" id="KW-0472">Membrane</keyword>
<evidence type="ECO:0000256" key="4">
    <source>
        <dbReference type="ARBA" id="ARBA00022622"/>
    </source>
</evidence>
<comment type="similarity">
    <text evidence="14">Belongs to the glycosyl hydrolase 16 family. CRH1 subfamily.</text>
</comment>
<evidence type="ECO:0000256" key="12">
    <source>
        <dbReference type="ARBA" id="ARBA00023295"/>
    </source>
</evidence>
<feature type="active site" description="Proton donor" evidence="16">
    <location>
        <position position="125"/>
    </location>
</feature>
<evidence type="ECO:0000256" key="1">
    <source>
        <dbReference type="ARBA" id="ARBA00000822"/>
    </source>
</evidence>
<feature type="disulfide bond" evidence="17">
    <location>
        <begin position="27"/>
        <end position="34"/>
    </location>
</feature>
<name>A0A9W9X0B0_9EURO</name>
<evidence type="ECO:0000256" key="15">
    <source>
        <dbReference type="PIRNR" id="PIRNR037299"/>
    </source>
</evidence>
<dbReference type="Gene3D" id="2.60.120.200">
    <property type="match status" value="1"/>
</dbReference>
<keyword evidence="11" id="KW-0449">Lipoprotein</keyword>
<proteinExistence type="inferred from homology"/>
<keyword evidence="10" id="KW-0325">Glycoprotein</keyword>
<comment type="caution">
    <text evidence="21">The sequence shown here is derived from an EMBL/GenBank/DDBJ whole genome shotgun (WGS) entry which is preliminary data.</text>
</comment>
<dbReference type="OrthoDB" id="4781at2759"/>
<evidence type="ECO:0000256" key="17">
    <source>
        <dbReference type="PIRSR" id="PIRSR037299-2"/>
    </source>
</evidence>
<protein>
    <recommendedName>
        <fullName evidence="15">Crh-like protein</fullName>
        <ecNumber evidence="15">3.2.-.-</ecNumber>
    </recommendedName>
</protein>
<dbReference type="GO" id="GO:0005886">
    <property type="term" value="C:plasma membrane"/>
    <property type="evidence" value="ECO:0007669"/>
    <property type="project" value="UniProtKB-SubCell"/>
</dbReference>
<dbReference type="PIRSF" id="PIRSF037299">
    <property type="entry name" value="Glycosidase_CRH1_prd"/>
    <property type="match status" value="1"/>
</dbReference>
<dbReference type="CDD" id="cd02183">
    <property type="entry name" value="GH16_fungal_CRH1_transglycosylase"/>
    <property type="match status" value="1"/>
</dbReference>
<reference evidence="21" key="2">
    <citation type="journal article" date="2023" name="IMA Fungus">
        <title>Comparative genomic study of the Penicillium genus elucidates a diverse pangenome and 15 lateral gene transfer events.</title>
        <authorList>
            <person name="Petersen C."/>
            <person name="Sorensen T."/>
            <person name="Nielsen M.R."/>
            <person name="Sondergaard T.E."/>
            <person name="Sorensen J.L."/>
            <person name="Fitzpatrick D.A."/>
            <person name="Frisvad J.C."/>
            <person name="Nielsen K.L."/>
        </authorList>
    </citation>
    <scope>NUCLEOTIDE SEQUENCE</scope>
    <source>
        <strain evidence="21">IBT 17660</strain>
    </source>
</reference>
<dbReference type="InterPro" id="IPR013320">
    <property type="entry name" value="ConA-like_dom_sf"/>
</dbReference>
<evidence type="ECO:0000256" key="11">
    <source>
        <dbReference type="ARBA" id="ARBA00023288"/>
    </source>
</evidence>
<evidence type="ECO:0000256" key="6">
    <source>
        <dbReference type="ARBA" id="ARBA00022679"/>
    </source>
</evidence>
<evidence type="ECO:0000256" key="14">
    <source>
        <dbReference type="ARBA" id="ARBA00038074"/>
    </source>
</evidence>
<organism evidence="21 22">
    <name type="scientific">Penicillium desertorum</name>
    <dbReference type="NCBI Taxonomy" id="1303715"/>
    <lineage>
        <taxon>Eukaryota</taxon>
        <taxon>Fungi</taxon>
        <taxon>Dikarya</taxon>
        <taxon>Ascomycota</taxon>
        <taxon>Pezizomycotina</taxon>
        <taxon>Eurotiomycetes</taxon>
        <taxon>Eurotiomycetidae</taxon>
        <taxon>Eurotiales</taxon>
        <taxon>Aspergillaceae</taxon>
        <taxon>Penicillium</taxon>
    </lineage>
</organism>
<feature type="compositionally biased region" description="Low complexity" evidence="18">
    <location>
        <begin position="274"/>
        <end position="352"/>
    </location>
</feature>
<evidence type="ECO:0000256" key="18">
    <source>
        <dbReference type="SAM" id="MobiDB-lite"/>
    </source>
</evidence>
<keyword evidence="6" id="KW-0808">Transferase</keyword>
<keyword evidence="7 19" id="KW-0732">Signal</keyword>
<evidence type="ECO:0000259" key="20">
    <source>
        <dbReference type="PROSITE" id="PS51762"/>
    </source>
</evidence>
<dbReference type="GO" id="GO:0005975">
    <property type="term" value="P:carbohydrate metabolic process"/>
    <property type="evidence" value="ECO:0007669"/>
    <property type="project" value="InterPro"/>
</dbReference>
<keyword evidence="5" id="KW-0328">Glycosyltransferase</keyword>
<dbReference type="InterPro" id="IPR050546">
    <property type="entry name" value="Glycosyl_Hydrlase_16"/>
</dbReference>
<feature type="region of interest" description="Disordered" evidence="18">
    <location>
        <begin position="252"/>
        <end position="386"/>
    </location>
</feature>
<comment type="catalytic activity">
    <reaction evidence="1">
        <text>Random endo-hydrolysis of N-acetyl-beta-D-glucosaminide (1-&gt;4)-beta-linkages in chitin and chitodextrins.</text>
        <dbReference type="EC" id="3.2.1.14"/>
    </reaction>
</comment>
<evidence type="ECO:0000256" key="19">
    <source>
        <dbReference type="SAM" id="SignalP"/>
    </source>
</evidence>
<dbReference type="GO" id="GO:0008843">
    <property type="term" value="F:endochitinase activity"/>
    <property type="evidence" value="ECO:0007669"/>
    <property type="project" value="UniProtKB-EC"/>
</dbReference>
<dbReference type="PANTHER" id="PTHR10963">
    <property type="entry name" value="GLYCOSYL HYDROLASE-RELATED"/>
    <property type="match status" value="1"/>
</dbReference>
<keyword evidence="3" id="KW-1003">Cell membrane</keyword>
<keyword evidence="17" id="KW-1015">Disulfide bond</keyword>
<keyword evidence="8 15" id="KW-0378">Hydrolase</keyword>
<feature type="domain" description="GH16" evidence="20">
    <location>
        <begin position="23"/>
        <end position="232"/>
    </location>
</feature>
<dbReference type="EMBL" id="JAPWDO010000003">
    <property type="protein sequence ID" value="KAJ5480093.1"/>
    <property type="molecule type" value="Genomic_DNA"/>
</dbReference>
<dbReference type="SUPFAM" id="SSF49899">
    <property type="entry name" value="Concanavalin A-like lectins/glucanases"/>
    <property type="match status" value="1"/>
</dbReference>
<feature type="active site" description="Nucleophile" evidence="16">
    <location>
        <position position="121"/>
    </location>
</feature>
<dbReference type="GO" id="GO:0031505">
    <property type="term" value="P:fungal-type cell wall organization"/>
    <property type="evidence" value="ECO:0007669"/>
    <property type="project" value="TreeGrafter"/>
</dbReference>
<comment type="subcellular location">
    <subcellularLocation>
        <location evidence="2">Cell membrane</location>
        <topology evidence="2">Lipid-anchor</topology>
        <topology evidence="2">GPI-anchor</topology>
    </subcellularLocation>
</comment>
<dbReference type="PANTHER" id="PTHR10963:SF27">
    <property type="entry name" value="GLYCOSIDASE-RELATED"/>
    <property type="match status" value="1"/>
</dbReference>
<evidence type="ECO:0000313" key="21">
    <source>
        <dbReference type="EMBL" id="KAJ5480093.1"/>
    </source>
</evidence>
<keyword evidence="12" id="KW-0326">Glycosidase</keyword>
<sequence>MPSFMKFAAAALAVAAPLASAQTYSDCNPMEKSCPPNKGLTESDIHFDFTKASALDQWKISGGKVPTGPNGAEFTINKEGDAPTLASDFYFFYGELSIEMKTSPGQGIVSSAFLQSDDKDEIDWEALGTKGDTIMTNYFGKGDTSTYDRETWVPVSAPTDSFHTYTIQWTKESTSWLIDGKNVRTVNYNDAQGGARYPQTPMNIRVGIWAGGAPTNAQGTIDWAGGPTDYSKGPYSMYIKSITVKNANPAESYTWSDKSGSSDSIKFTGSNAVSSRSTTSEAATSSSSEAASSTDSPSTTTEGTSSAATTLATKTSGSSSAESTAASSSAAGASSSGASPSGSGSSASPTGSSGSGSGSGSSTETGSSSSSPSGSGSSTSASASASASPSFNAAASAAASYLGPVSLLGLVTALLQL</sequence>
<evidence type="ECO:0000313" key="22">
    <source>
        <dbReference type="Proteomes" id="UP001147760"/>
    </source>
</evidence>
<evidence type="ECO:0000256" key="3">
    <source>
        <dbReference type="ARBA" id="ARBA00022475"/>
    </source>
</evidence>
<dbReference type="GO" id="GO:0009277">
    <property type="term" value="C:fungal-type cell wall"/>
    <property type="evidence" value="ECO:0007669"/>
    <property type="project" value="TreeGrafter"/>
</dbReference>
<keyword evidence="4" id="KW-0336">GPI-anchor</keyword>
<dbReference type="GO" id="GO:0016757">
    <property type="term" value="F:glycosyltransferase activity"/>
    <property type="evidence" value="ECO:0007669"/>
    <property type="project" value="UniProtKB-KW"/>
</dbReference>
<feature type="compositionally biased region" description="Low complexity" evidence="18">
    <location>
        <begin position="360"/>
        <end position="386"/>
    </location>
</feature>
<dbReference type="InterPro" id="IPR017168">
    <property type="entry name" value="CHR-like"/>
</dbReference>
<evidence type="ECO:0000256" key="8">
    <source>
        <dbReference type="ARBA" id="ARBA00022801"/>
    </source>
</evidence>
<evidence type="ECO:0000256" key="10">
    <source>
        <dbReference type="ARBA" id="ARBA00023180"/>
    </source>
</evidence>
<gene>
    <name evidence="21" type="ORF">N7530_005602</name>
</gene>
<feature type="signal peptide" evidence="19">
    <location>
        <begin position="1"/>
        <end position="21"/>
    </location>
</feature>
<keyword evidence="13" id="KW-0961">Cell wall biogenesis/degradation</keyword>
<dbReference type="PROSITE" id="PS51762">
    <property type="entry name" value="GH16_2"/>
    <property type="match status" value="1"/>
</dbReference>
<feature type="chain" id="PRO_5040911107" description="Crh-like protein" evidence="19">
    <location>
        <begin position="22"/>
        <end position="417"/>
    </location>
</feature>
<evidence type="ECO:0000256" key="2">
    <source>
        <dbReference type="ARBA" id="ARBA00004609"/>
    </source>
</evidence>
<evidence type="ECO:0000256" key="13">
    <source>
        <dbReference type="ARBA" id="ARBA00023316"/>
    </source>
</evidence>
<dbReference type="AlphaFoldDB" id="A0A9W9X0B0"/>
<feature type="compositionally biased region" description="Polar residues" evidence="18">
    <location>
        <begin position="252"/>
        <end position="273"/>
    </location>
</feature>
<evidence type="ECO:0000256" key="16">
    <source>
        <dbReference type="PIRSR" id="PIRSR037299-1"/>
    </source>
</evidence>
<accession>A0A9W9X0B0</accession>
<keyword evidence="22" id="KW-1185">Reference proteome</keyword>
<evidence type="ECO:0000256" key="9">
    <source>
        <dbReference type="ARBA" id="ARBA00023136"/>
    </source>
</evidence>
<reference evidence="21" key="1">
    <citation type="submission" date="2022-12" db="EMBL/GenBank/DDBJ databases">
        <authorList>
            <person name="Petersen C."/>
        </authorList>
    </citation>
    <scope>NUCLEOTIDE SEQUENCE</scope>
    <source>
        <strain evidence="21">IBT 17660</strain>
    </source>
</reference>
<dbReference type="Proteomes" id="UP001147760">
    <property type="component" value="Unassembled WGS sequence"/>
</dbReference>